<gene>
    <name evidence="2" type="ORF">EJN90_01845</name>
</gene>
<protein>
    <submittedName>
        <fullName evidence="2">Uncharacterized protein</fullName>
    </submittedName>
</protein>
<proteinExistence type="predicted"/>
<sequence length="214" mass="24597">MKEKVFFKRIEHIWEYYKVLVIGIIGGIILLLMLDIPSLIAKPETIWGAYYVNSTLTSDEAQNIVEDFQKDFLQDKDEKHEYIFDTNLTFSIEQTAAGDFDQMAKFTALIAAKELDFIIAEEPILEHYASLGGFIQLDFLLSEEEKEKWEEDFIYLAGEDGIERAYALDLTHTILNSGINYNGEKILGSIPLNSEEAEITQQYIQYLLVTKSED</sequence>
<keyword evidence="1" id="KW-0812">Transmembrane</keyword>
<dbReference type="KEGG" id="jeh:EJN90_01845"/>
<keyword evidence="3" id="KW-1185">Reference proteome</keyword>
<evidence type="ECO:0000313" key="3">
    <source>
        <dbReference type="Proteomes" id="UP000273326"/>
    </source>
</evidence>
<accession>A0A3Q9BJ29</accession>
<feature type="transmembrane region" description="Helical" evidence="1">
    <location>
        <begin position="16"/>
        <end position="34"/>
    </location>
</feature>
<keyword evidence="1" id="KW-1133">Transmembrane helix</keyword>
<dbReference type="RefSeq" id="WP_126108605.1">
    <property type="nucleotide sequence ID" value="NZ_CP034465.1"/>
</dbReference>
<evidence type="ECO:0000256" key="1">
    <source>
        <dbReference type="SAM" id="Phobius"/>
    </source>
</evidence>
<organism evidence="2 3">
    <name type="scientific">Jeotgalibaca ciconiae</name>
    <dbReference type="NCBI Taxonomy" id="2496265"/>
    <lineage>
        <taxon>Bacteria</taxon>
        <taxon>Bacillati</taxon>
        <taxon>Bacillota</taxon>
        <taxon>Bacilli</taxon>
        <taxon>Lactobacillales</taxon>
        <taxon>Carnobacteriaceae</taxon>
        <taxon>Jeotgalibaca</taxon>
    </lineage>
</organism>
<dbReference type="Proteomes" id="UP000273326">
    <property type="component" value="Chromosome"/>
</dbReference>
<name>A0A3Q9BJ29_9LACT</name>
<dbReference type="AlphaFoldDB" id="A0A3Q9BJ29"/>
<keyword evidence="1" id="KW-0472">Membrane</keyword>
<dbReference type="EMBL" id="CP034465">
    <property type="protein sequence ID" value="AZP03514.1"/>
    <property type="molecule type" value="Genomic_DNA"/>
</dbReference>
<reference evidence="3" key="1">
    <citation type="submission" date="2018-12" db="EMBL/GenBank/DDBJ databases">
        <title>Complete genome sequencing of Jeotgalibaca sp. H21T32.</title>
        <authorList>
            <person name="Bae J.-W."/>
            <person name="Lee S.-Y."/>
        </authorList>
    </citation>
    <scope>NUCLEOTIDE SEQUENCE [LARGE SCALE GENOMIC DNA]</scope>
    <source>
        <strain evidence="3">H21T32</strain>
    </source>
</reference>
<evidence type="ECO:0000313" key="2">
    <source>
        <dbReference type="EMBL" id="AZP03514.1"/>
    </source>
</evidence>
<dbReference type="OrthoDB" id="1925387at2"/>